<sequence length="357" mass="39870">MGKKQKKKKQVKDFAKVRLKVGKKLKKPTNTDTNFKIKKVILVDQLSTSADACVSHRGLTLDELCRKLGHYNLNVRKDAIIGVRQLLSSHPELIPRHLRLLIPAIGRLIANDKNDAVSCAQLRALLLLLCTSSSRVMSSHFTLFMAHTLRALSHLKLSVRVFATSVLTVLMNSYPELCINCGDLFDAFLTLFAGNRKPSNKQLLVDALLAFLNVFWKEPSPRHEGPLHVATFSIESARVTRINLTPRPHLFGSSLFDSSPQLQKMALDSPGGVLKALNSVCPFLVILITDENQQFIEEATEVISKLAAAVSQIRQQNLPAEFETEFEKTVETLLILAKKGNLPKKLRDSIDSLRSYK</sequence>
<dbReference type="PANTHER" id="PTHR16056">
    <property type="entry name" value="REGULATOR OF MICROTUBULE DYNAMICS PROTEIN"/>
    <property type="match status" value="1"/>
</dbReference>
<reference evidence="2" key="1">
    <citation type="submission" date="2017-02" db="UniProtKB">
        <authorList>
            <consortium name="WormBaseParasite"/>
        </authorList>
    </citation>
    <scope>IDENTIFICATION</scope>
</reference>
<evidence type="ECO:0000313" key="2">
    <source>
        <dbReference type="WBParaSite" id="ALUE_0000446901-mRNA-1"/>
    </source>
</evidence>
<dbReference type="AlphaFoldDB" id="A0A0M3HQQ1"/>
<dbReference type="InterPro" id="IPR011989">
    <property type="entry name" value="ARM-like"/>
</dbReference>
<accession>A0A0M3HQQ1</accession>
<proteinExistence type="predicted"/>
<evidence type="ECO:0000313" key="1">
    <source>
        <dbReference type="Proteomes" id="UP000036681"/>
    </source>
</evidence>
<dbReference type="SUPFAM" id="SSF48371">
    <property type="entry name" value="ARM repeat"/>
    <property type="match status" value="1"/>
</dbReference>
<protein>
    <submittedName>
        <fullName evidence="2">Ipi1_N domain-containing protein</fullName>
    </submittedName>
</protein>
<dbReference type="WBParaSite" id="ALUE_0000446901-mRNA-1">
    <property type="protein sequence ID" value="ALUE_0000446901-mRNA-1"/>
    <property type="gene ID" value="ALUE_0000446901"/>
</dbReference>
<keyword evidence="1" id="KW-1185">Reference proteome</keyword>
<dbReference type="InterPro" id="IPR016024">
    <property type="entry name" value="ARM-type_fold"/>
</dbReference>
<name>A0A0M3HQQ1_ASCLU</name>
<dbReference type="GO" id="GO:0071339">
    <property type="term" value="C:MLL1 complex"/>
    <property type="evidence" value="ECO:0007669"/>
    <property type="project" value="TreeGrafter"/>
</dbReference>
<organism evidence="1 2">
    <name type="scientific">Ascaris lumbricoides</name>
    <name type="common">Giant roundworm</name>
    <dbReference type="NCBI Taxonomy" id="6252"/>
    <lineage>
        <taxon>Eukaryota</taxon>
        <taxon>Metazoa</taxon>
        <taxon>Ecdysozoa</taxon>
        <taxon>Nematoda</taxon>
        <taxon>Chromadorea</taxon>
        <taxon>Rhabditida</taxon>
        <taxon>Spirurina</taxon>
        <taxon>Ascaridomorpha</taxon>
        <taxon>Ascaridoidea</taxon>
        <taxon>Ascarididae</taxon>
        <taxon>Ascaris</taxon>
    </lineage>
</organism>
<dbReference type="PANTHER" id="PTHR16056:SF2">
    <property type="entry name" value="TESTIS-EXPRESSED PROTEIN 10"/>
    <property type="match status" value="1"/>
</dbReference>
<dbReference type="Gene3D" id="1.25.10.10">
    <property type="entry name" value="Leucine-rich Repeat Variant"/>
    <property type="match status" value="1"/>
</dbReference>
<dbReference type="Proteomes" id="UP000036681">
    <property type="component" value="Unplaced"/>
</dbReference>